<keyword evidence="6" id="KW-1185">Reference proteome</keyword>
<comment type="similarity">
    <text evidence="1">Belongs to the metallo-dependent hydrolases superfamily. TatD-type hydrolase family.</text>
</comment>
<comment type="caution">
    <text evidence="5">The sequence shown here is derived from an EMBL/GenBank/DDBJ whole genome shotgun (WGS) entry which is preliminary data.</text>
</comment>
<evidence type="ECO:0008006" key="7">
    <source>
        <dbReference type="Google" id="ProtNLM"/>
    </source>
</evidence>
<dbReference type="CDD" id="cd01310">
    <property type="entry name" value="TatD_DNAse"/>
    <property type="match status" value="1"/>
</dbReference>
<organism evidence="5 6">
    <name type="scientific">Populus tomentosa</name>
    <name type="common">Chinese white poplar</name>
    <dbReference type="NCBI Taxonomy" id="118781"/>
    <lineage>
        <taxon>Eukaryota</taxon>
        <taxon>Viridiplantae</taxon>
        <taxon>Streptophyta</taxon>
        <taxon>Embryophyta</taxon>
        <taxon>Tracheophyta</taxon>
        <taxon>Spermatophyta</taxon>
        <taxon>Magnoliopsida</taxon>
        <taxon>eudicotyledons</taxon>
        <taxon>Gunneridae</taxon>
        <taxon>Pentapetalae</taxon>
        <taxon>rosids</taxon>
        <taxon>fabids</taxon>
        <taxon>Malpighiales</taxon>
        <taxon>Salicaceae</taxon>
        <taxon>Saliceae</taxon>
        <taxon>Populus</taxon>
    </lineage>
</organism>
<accession>A0A8X8C8X6</accession>
<protein>
    <recommendedName>
        <fullName evidence="7">TatD related DNase</fullName>
    </recommendedName>
</protein>
<evidence type="ECO:0000313" key="6">
    <source>
        <dbReference type="Proteomes" id="UP000886885"/>
    </source>
</evidence>
<dbReference type="Proteomes" id="UP000886885">
    <property type="component" value="Chromosome 16D"/>
</dbReference>
<keyword evidence="4" id="KW-0812">Transmembrane</keyword>
<dbReference type="InterPro" id="IPR001130">
    <property type="entry name" value="TatD-like"/>
</dbReference>
<dbReference type="AlphaFoldDB" id="A0A8X8C8X6"/>
<keyword evidence="4" id="KW-0472">Membrane</keyword>
<keyword evidence="3" id="KW-0378">Hydrolase</keyword>
<dbReference type="PANTHER" id="PTHR10060:SF15">
    <property type="entry name" value="DEOXYRIBONUCLEASE TATDN1"/>
    <property type="match status" value="1"/>
</dbReference>
<dbReference type="GO" id="GO:0008296">
    <property type="term" value="F:3'-5'-DNA exonuclease activity"/>
    <property type="evidence" value="ECO:0007669"/>
    <property type="project" value="TreeGrafter"/>
</dbReference>
<dbReference type="GO" id="GO:0005829">
    <property type="term" value="C:cytosol"/>
    <property type="evidence" value="ECO:0007669"/>
    <property type="project" value="TreeGrafter"/>
</dbReference>
<feature type="transmembrane region" description="Helical" evidence="4">
    <location>
        <begin position="77"/>
        <end position="103"/>
    </location>
</feature>
<evidence type="ECO:0000313" key="5">
    <source>
        <dbReference type="EMBL" id="KAG6743964.1"/>
    </source>
</evidence>
<proteinExistence type="inferred from homology"/>
<reference evidence="5" key="1">
    <citation type="journal article" date="2020" name="bioRxiv">
        <title>Hybrid origin of Populus tomentosa Carr. identified through genome sequencing and phylogenomic analysis.</title>
        <authorList>
            <person name="An X."/>
            <person name="Gao K."/>
            <person name="Chen Z."/>
            <person name="Li J."/>
            <person name="Yang X."/>
            <person name="Yang X."/>
            <person name="Zhou J."/>
            <person name="Guo T."/>
            <person name="Zhao T."/>
            <person name="Huang S."/>
            <person name="Miao D."/>
            <person name="Khan W.U."/>
            <person name="Rao P."/>
            <person name="Ye M."/>
            <person name="Lei B."/>
            <person name="Liao W."/>
            <person name="Wang J."/>
            <person name="Ji L."/>
            <person name="Li Y."/>
            <person name="Guo B."/>
            <person name="Mustafa N.S."/>
            <person name="Li S."/>
            <person name="Yun Q."/>
            <person name="Keller S.R."/>
            <person name="Mao J."/>
            <person name="Zhang R."/>
            <person name="Strauss S.H."/>
        </authorList>
    </citation>
    <scope>NUCLEOTIDE SEQUENCE</scope>
    <source>
        <strain evidence="5">GM15</strain>
        <tissue evidence="5">Leaf</tissue>
    </source>
</reference>
<name>A0A8X8C8X6_POPTO</name>
<evidence type="ECO:0000256" key="3">
    <source>
        <dbReference type="ARBA" id="ARBA00022801"/>
    </source>
</evidence>
<keyword evidence="4" id="KW-1133">Transmembrane helix</keyword>
<dbReference type="OrthoDB" id="6079689at2759"/>
<evidence type="ECO:0000256" key="1">
    <source>
        <dbReference type="ARBA" id="ARBA00009275"/>
    </source>
</evidence>
<evidence type="ECO:0000256" key="2">
    <source>
        <dbReference type="ARBA" id="ARBA00022723"/>
    </source>
</evidence>
<keyword evidence="2" id="KW-0479">Metal-binding</keyword>
<dbReference type="PANTHER" id="PTHR10060">
    <property type="entry name" value="TATD FAMILY DEOXYRIBONUCLEASE"/>
    <property type="match status" value="1"/>
</dbReference>
<dbReference type="EMBL" id="JAAWWB010000032">
    <property type="protein sequence ID" value="KAG6743964.1"/>
    <property type="molecule type" value="Genomic_DNA"/>
</dbReference>
<dbReference type="Pfam" id="PF01026">
    <property type="entry name" value="TatD_DNase"/>
    <property type="match status" value="1"/>
</dbReference>
<dbReference type="InterPro" id="IPR050891">
    <property type="entry name" value="TatD-type_Hydrolase"/>
</dbReference>
<sequence length="391" mass="43235">MATIRMIGEYSCELHSACVKCRADGMFKGIYNGKQYHVADMANVLSRAWNAGVDRIIVTGGSLEESKEALAISETDGLAIVIFLIIHVAFAYLLEGFLVFVYLKVSCLSQEGFFVRLESTQQGVRLITLLEEFEESGDPEKHFQALLSLAKEGIQKGKVVAIGECGLDYDRLHFCPADIQKKYFEKQFELAHATKLPMFLHMRAAAADFCEIVERNKERFSGGVTHSFTGSAEDCGKLIAINNMYIAAVVLEVCFAVAEDAVKALEIPGVNGCSLKTPENLDVVSGIPVEKMMIETDSPYCEIKNSHAGIKFVKSTWPSKKKEKHEQDCIVKGRNEPCLVRQVLEVVAGCKGITEIEPMSRTIYHNTCRVFFPQDLDSAADALLSGHLDSQ</sequence>
<evidence type="ECO:0000256" key="4">
    <source>
        <dbReference type="SAM" id="Phobius"/>
    </source>
</evidence>
<dbReference type="GO" id="GO:0046872">
    <property type="term" value="F:metal ion binding"/>
    <property type="evidence" value="ECO:0007669"/>
    <property type="project" value="UniProtKB-KW"/>
</dbReference>
<gene>
    <name evidence="5" type="ORF">POTOM_052668</name>
</gene>